<dbReference type="InterPro" id="IPR003593">
    <property type="entry name" value="AAA+_ATPase"/>
</dbReference>
<dbReference type="STRING" id="1798551.A3B30_03685"/>
<keyword evidence="3" id="KW-0067">ATP-binding</keyword>
<gene>
    <name evidence="5" type="ORF">A3B30_03685</name>
</gene>
<dbReference type="AlphaFoldDB" id="A0A1G2BN15"/>
<evidence type="ECO:0000256" key="2">
    <source>
        <dbReference type="ARBA" id="ARBA00022741"/>
    </source>
</evidence>
<dbReference type="GO" id="GO:0005886">
    <property type="term" value="C:plasma membrane"/>
    <property type="evidence" value="ECO:0007669"/>
    <property type="project" value="TreeGrafter"/>
</dbReference>
<keyword evidence="2" id="KW-0547">Nucleotide-binding</keyword>
<dbReference type="PANTHER" id="PTHR30258">
    <property type="entry name" value="TYPE II SECRETION SYSTEM PROTEIN GSPE-RELATED"/>
    <property type="match status" value="1"/>
</dbReference>
<dbReference type="InterPro" id="IPR027417">
    <property type="entry name" value="P-loop_NTPase"/>
</dbReference>
<sequence length="438" mass="48256">MPIKLESHDEGFELTAEALKKQQEKISSLKELNQILSSAPITEVFAIVIGSALKSGASDIHIEAETDDIKIRMRIDGVLHEVGILPSSSWGRIISRVKLIGGLKINIFDKPQDGRFTIYLDNDKIEVRVSTVPTSYGESVVMRLLRFSMESLTFESLGLTGYTLRVVEEQIARPNGMIIATGPTGSGKTTTLYAILVKLNSPETKILTLEDPIEYRIKGINQTQINTKAGLDFAKGLRSLLRQDPDIIMVGEIRDLETAETSVNAALTGHLVLSTLHTNSSAGALPRFLAMGARTFLLAPAINAIIGQRLVRRLCPDCKQPYKAPAQIMDRIKEAVEPLKSRKDLGVDVDLTKIESLTIYDAKGCEKCSDLGYRGRIGLFEILTMNKDLEKMILGGNLSEYDVQETAQKHGMISLFQDGVLKVLQGITSISEIMRQTE</sequence>
<dbReference type="SUPFAM" id="SSF52540">
    <property type="entry name" value="P-loop containing nucleoside triphosphate hydrolases"/>
    <property type="match status" value="1"/>
</dbReference>
<evidence type="ECO:0000259" key="4">
    <source>
        <dbReference type="PROSITE" id="PS00662"/>
    </source>
</evidence>
<evidence type="ECO:0000256" key="1">
    <source>
        <dbReference type="ARBA" id="ARBA00006611"/>
    </source>
</evidence>
<protein>
    <recommendedName>
        <fullName evidence="4">Bacterial type II secretion system protein E domain-containing protein</fullName>
    </recommendedName>
</protein>
<comment type="caution">
    <text evidence="5">The sequence shown here is derived from an EMBL/GenBank/DDBJ whole genome shotgun (WGS) entry which is preliminary data.</text>
</comment>
<dbReference type="PANTHER" id="PTHR30258:SF3">
    <property type="entry name" value="SLL1921 PROTEIN"/>
    <property type="match status" value="1"/>
</dbReference>
<evidence type="ECO:0000313" key="5">
    <source>
        <dbReference type="EMBL" id="OGY90533.1"/>
    </source>
</evidence>
<organism evidence="5 6">
    <name type="scientific">Candidatus Komeilibacteria bacterium RIFCSPLOWO2_01_FULL_52_15</name>
    <dbReference type="NCBI Taxonomy" id="1798551"/>
    <lineage>
        <taxon>Bacteria</taxon>
        <taxon>Candidatus Komeiliibacteriota</taxon>
    </lineage>
</organism>
<dbReference type="SMART" id="SM00382">
    <property type="entry name" value="AAA"/>
    <property type="match status" value="1"/>
</dbReference>
<feature type="domain" description="Bacterial type II secretion system protein E" evidence="4">
    <location>
        <begin position="241"/>
        <end position="255"/>
    </location>
</feature>
<dbReference type="GO" id="GO:0016887">
    <property type="term" value="F:ATP hydrolysis activity"/>
    <property type="evidence" value="ECO:0007669"/>
    <property type="project" value="TreeGrafter"/>
</dbReference>
<evidence type="ECO:0000256" key="3">
    <source>
        <dbReference type="ARBA" id="ARBA00022840"/>
    </source>
</evidence>
<dbReference type="InterPro" id="IPR001482">
    <property type="entry name" value="T2SS/T4SS_dom"/>
</dbReference>
<dbReference type="Proteomes" id="UP000178248">
    <property type="component" value="Unassembled WGS sequence"/>
</dbReference>
<accession>A0A1G2BN15</accession>
<dbReference type="PROSITE" id="PS00662">
    <property type="entry name" value="T2SP_E"/>
    <property type="match status" value="1"/>
</dbReference>
<name>A0A1G2BN15_9BACT</name>
<dbReference type="Pfam" id="PF00437">
    <property type="entry name" value="T2SSE"/>
    <property type="match status" value="1"/>
</dbReference>
<evidence type="ECO:0000313" key="6">
    <source>
        <dbReference type="Proteomes" id="UP000178248"/>
    </source>
</evidence>
<dbReference type="Gene3D" id="3.40.50.300">
    <property type="entry name" value="P-loop containing nucleotide triphosphate hydrolases"/>
    <property type="match status" value="1"/>
</dbReference>
<comment type="similarity">
    <text evidence="1">Belongs to the GSP E family.</text>
</comment>
<dbReference type="Gene3D" id="3.30.450.90">
    <property type="match status" value="1"/>
</dbReference>
<reference evidence="5 6" key="1">
    <citation type="journal article" date="2016" name="Nat. Commun.">
        <title>Thousands of microbial genomes shed light on interconnected biogeochemical processes in an aquifer system.</title>
        <authorList>
            <person name="Anantharaman K."/>
            <person name="Brown C.T."/>
            <person name="Hug L.A."/>
            <person name="Sharon I."/>
            <person name="Castelle C.J."/>
            <person name="Probst A.J."/>
            <person name="Thomas B.C."/>
            <person name="Singh A."/>
            <person name="Wilkins M.J."/>
            <person name="Karaoz U."/>
            <person name="Brodie E.L."/>
            <person name="Williams K.H."/>
            <person name="Hubbard S.S."/>
            <person name="Banfield J.F."/>
        </authorList>
    </citation>
    <scope>NUCLEOTIDE SEQUENCE [LARGE SCALE GENOMIC DNA]</scope>
</reference>
<proteinExistence type="inferred from homology"/>
<dbReference type="GO" id="GO:0005524">
    <property type="term" value="F:ATP binding"/>
    <property type="evidence" value="ECO:0007669"/>
    <property type="project" value="UniProtKB-KW"/>
</dbReference>
<dbReference type="CDD" id="cd01129">
    <property type="entry name" value="PulE-GspE-like"/>
    <property type="match status" value="1"/>
</dbReference>
<dbReference type="EMBL" id="MHKM01000045">
    <property type="protein sequence ID" value="OGY90533.1"/>
    <property type="molecule type" value="Genomic_DNA"/>
</dbReference>